<dbReference type="AlphaFoldDB" id="A0A399RCE6"/>
<reference evidence="2 3" key="1">
    <citation type="submission" date="2018-08" db="EMBL/GenBank/DDBJ databases">
        <title>Henriciella mobilis sp. nov., isolated from seawater.</title>
        <authorList>
            <person name="Cheng H."/>
            <person name="Wu Y.-H."/>
            <person name="Xu X.-W."/>
            <person name="Guo L.-L."/>
        </authorList>
    </citation>
    <scope>NUCLEOTIDE SEQUENCE [LARGE SCALE GENOMIC DNA]</scope>
    <source>
        <strain evidence="2 3">CCUG67844</strain>
    </source>
</reference>
<proteinExistence type="predicted"/>
<sequence>MLGGDKKLTDIIIYAVAGLVAIALILGIRWFAARHAAGVKAEALEKIEAETGQAPDFLHAFGATAIGLDLPTGRLTVYDRKSGVTTYGPGDIGTWFVGEISQEVLSPQMAHALSSGDAETRVAARRTTTKYVVICDTNNERLCQTGIVGSADEKAVHDALEKAYPGKENFEAIGAKSMAETLRGQR</sequence>
<dbReference type="Proteomes" id="UP000265845">
    <property type="component" value="Unassembled WGS sequence"/>
</dbReference>
<comment type="caution">
    <text evidence="2">The sequence shown here is derived from an EMBL/GenBank/DDBJ whole genome shotgun (WGS) entry which is preliminary data.</text>
</comment>
<organism evidence="2 3">
    <name type="scientific">Henriciella algicola</name>
    <dbReference type="NCBI Taxonomy" id="1608422"/>
    <lineage>
        <taxon>Bacteria</taxon>
        <taxon>Pseudomonadati</taxon>
        <taxon>Pseudomonadota</taxon>
        <taxon>Alphaproteobacteria</taxon>
        <taxon>Hyphomonadales</taxon>
        <taxon>Hyphomonadaceae</taxon>
        <taxon>Henriciella</taxon>
    </lineage>
</organism>
<keyword evidence="1" id="KW-0472">Membrane</keyword>
<keyword evidence="1" id="KW-0812">Transmembrane</keyword>
<evidence type="ECO:0000313" key="3">
    <source>
        <dbReference type="Proteomes" id="UP000265845"/>
    </source>
</evidence>
<evidence type="ECO:0000256" key="1">
    <source>
        <dbReference type="SAM" id="Phobius"/>
    </source>
</evidence>
<gene>
    <name evidence="2" type="ORF">D1222_12410</name>
</gene>
<evidence type="ECO:0000313" key="2">
    <source>
        <dbReference type="EMBL" id="RIJ29150.1"/>
    </source>
</evidence>
<keyword evidence="1" id="KW-1133">Transmembrane helix</keyword>
<name>A0A399RCE6_9PROT</name>
<keyword evidence="3" id="KW-1185">Reference proteome</keyword>
<protein>
    <submittedName>
        <fullName evidence="2">Uncharacterized protein</fullName>
    </submittedName>
</protein>
<feature type="transmembrane region" description="Helical" evidence="1">
    <location>
        <begin position="12"/>
        <end position="32"/>
    </location>
</feature>
<dbReference type="EMBL" id="QWGA01000007">
    <property type="protein sequence ID" value="RIJ29150.1"/>
    <property type="molecule type" value="Genomic_DNA"/>
</dbReference>
<accession>A0A399RCE6</accession>